<dbReference type="Pfam" id="PF12833">
    <property type="entry name" value="HTH_18"/>
    <property type="match status" value="1"/>
</dbReference>
<keyword evidence="6" id="KW-1185">Reference proteome</keyword>
<gene>
    <name evidence="5" type="ORF">ACFSTE_06995</name>
</gene>
<dbReference type="InterPro" id="IPR053142">
    <property type="entry name" value="PchR_regulatory_protein"/>
</dbReference>
<dbReference type="SUPFAM" id="SSF46689">
    <property type="entry name" value="Homeodomain-like"/>
    <property type="match status" value="2"/>
</dbReference>
<organism evidence="5 6">
    <name type="scientific">Aquimarina hainanensis</name>
    <dbReference type="NCBI Taxonomy" id="1578017"/>
    <lineage>
        <taxon>Bacteria</taxon>
        <taxon>Pseudomonadati</taxon>
        <taxon>Bacteroidota</taxon>
        <taxon>Flavobacteriia</taxon>
        <taxon>Flavobacteriales</taxon>
        <taxon>Flavobacteriaceae</taxon>
        <taxon>Aquimarina</taxon>
    </lineage>
</organism>
<accession>A0ABW5N4V1</accession>
<reference evidence="6" key="1">
    <citation type="journal article" date="2019" name="Int. J. Syst. Evol. Microbiol.">
        <title>The Global Catalogue of Microorganisms (GCM) 10K type strain sequencing project: providing services to taxonomists for standard genome sequencing and annotation.</title>
        <authorList>
            <consortium name="The Broad Institute Genomics Platform"/>
            <consortium name="The Broad Institute Genome Sequencing Center for Infectious Disease"/>
            <person name="Wu L."/>
            <person name="Ma J."/>
        </authorList>
    </citation>
    <scope>NUCLEOTIDE SEQUENCE [LARGE SCALE GENOMIC DNA]</scope>
    <source>
        <strain evidence="6">KCTC 42423</strain>
    </source>
</reference>
<proteinExistence type="predicted"/>
<dbReference type="PANTHER" id="PTHR47893">
    <property type="entry name" value="REGULATORY PROTEIN PCHR"/>
    <property type="match status" value="1"/>
</dbReference>
<evidence type="ECO:0000256" key="2">
    <source>
        <dbReference type="ARBA" id="ARBA00023125"/>
    </source>
</evidence>
<dbReference type="InterPro" id="IPR018062">
    <property type="entry name" value="HTH_AraC-typ_CS"/>
</dbReference>
<dbReference type="PROSITE" id="PS01124">
    <property type="entry name" value="HTH_ARAC_FAMILY_2"/>
    <property type="match status" value="1"/>
</dbReference>
<dbReference type="SMART" id="SM00342">
    <property type="entry name" value="HTH_ARAC"/>
    <property type="match status" value="1"/>
</dbReference>
<feature type="domain" description="HTH araC/xylS-type" evidence="4">
    <location>
        <begin position="228"/>
        <end position="326"/>
    </location>
</feature>
<evidence type="ECO:0000256" key="1">
    <source>
        <dbReference type="ARBA" id="ARBA00023015"/>
    </source>
</evidence>
<keyword evidence="2" id="KW-0238">DNA-binding</keyword>
<dbReference type="Proteomes" id="UP001597459">
    <property type="component" value="Unassembled WGS sequence"/>
</dbReference>
<keyword evidence="3" id="KW-0804">Transcription</keyword>
<name>A0ABW5N4V1_9FLAO</name>
<dbReference type="EMBL" id="JBHULX010000004">
    <property type="protein sequence ID" value="MFD2590575.1"/>
    <property type="molecule type" value="Genomic_DNA"/>
</dbReference>
<keyword evidence="1" id="KW-0805">Transcription regulation</keyword>
<comment type="caution">
    <text evidence="5">The sequence shown here is derived from an EMBL/GenBank/DDBJ whole genome shotgun (WGS) entry which is preliminary data.</text>
</comment>
<evidence type="ECO:0000313" key="5">
    <source>
        <dbReference type="EMBL" id="MFD2590575.1"/>
    </source>
</evidence>
<sequence>MGLKLHYKDLEEITFNSGNVNYLIDIAGTKEYDHSFEYRGVKGSFKEIVLENFRIGYGCSYLDKKTTLLFDFENETVEMHFSLNGDTKTSMDSMHRDFSFCSNEHNIFYCSNSRGSFQMCSKHSHIFEVNLNPDFFTKYLPKDEMFDSFKELIKNHQAGFMSNHNYPITPEMHFIIREIIKCQWKGHYRKLFLEAKVLELLMLQMKQIQEMSERGTIVTDPVDIERMTVAKEVITNRLSDPLTLSDLAKQVGTNECALKKGFKKVFGTTVFGYIQDAKMNNAKKLLLEQKMSINQVADITGYKNPQHFSTAFKKKFGIPPSYLKEGKCTSKVF</sequence>
<dbReference type="RefSeq" id="WP_378257411.1">
    <property type="nucleotide sequence ID" value="NZ_JBHSJV010000001.1"/>
</dbReference>
<dbReference type="PANTHER" id="PTHR47893:SF1">
    <property type="entry name" value="REGULATORY PROTEIN PCHR"/>
    <property type="match status" value="1"/>
</dbReference>
<dbReference type="InterPro" id="IPR009057">
    <property type="entry name" value="Homeodomain-like_sf"/>
</dbReference>
<evidence type="ECO:0000259" key="4">
    <source>
        <dbReference type="PROSITE" id="PS01124"/>
    </source>
</evidence>
<protein>
    <submittedName>
        <fullName evidence="5">Helix-turn-helix domain-containing protein</fullName>
    </submittedName>
</protein>
<evidence type="ECO:0000313" key="6">
    <source>
        <dbReference type="Proteomes" id="UP001597459"/>
    </source>
</evidence>
<dbReference type="Gene3D" id="1.10.10.60">
    <property type="entry name" value="Homeodomain-like"/>
    <property type="match status" value="2"/>
</dbReference>
<dbReference type="InterPro" id="IPR018060">
    <property type="entry name" value="HTH_AraC"/>
</dbReference>
<dbReference type="PROSITE" id="PS00041">
    <property type="entry name" value="HTH_ARAC_FAMILY_1"/>
    <property type="match status" value="1"/>
</dbReference>
<evidence type="ECO:0000256" key="3">
    <source>
        <dbReference type="ARBA" id="ARBA00023163"/>
    </source>
</evidence>